<keyword evidence="1" id="KW-0812">Transmembrane</keyword>
<comment type="caution">
    <text evidence="2">The sequence shown here is derived from an EMBL/GenBank/DDBJ whole genome shotgun (WGS) entry which is preliminary data.</text>
</comment>
<dbReference type="AlphaFoldDB" id="A0A7K0FY97"/>
<dbReference type="Proteomes" id="UP000487757">
    <property type="component" value="Unassembled WGS sequence"/>
</dbReference>
<accession>A0A7K0FY97</accession>
<sequence length="272" mass="30753">MPVSSLSSQNFSEYQEALSASTSAKKSFSSITELYVRLAVNEEELEALQFAAALSEIQAQHDLEKDGFRNEHSTLKSVRKAIDDRILTVEQKLYLGLPDDLAEMDRLIAEQEAIVADQEELNENELALMEKMSRSDISYGKKLAALDQSKSNRDLPLKAKLERQLLQVAAAEKQNTSRTGIFSMVIMLLVPIVLDYIAFLLGLNGKGNTRLIFSHFVFLISLIVIQVFFTDQIKQKISNFLAKTQCEVFLKEISESLDTIEKSKRKLSIERR</sequence>
<gene>
    <name evidence="2" type="ORF">GJU39_07535</name>
</gene>
<keyword evidence="1" id="KW-1133">Transmembrane helix</keyword>
<keyword evidence="3" id="KW-1185">Reference proteome</keyword>
<evidence type="ECO:0000313" key="2">
    <source>
        <dbReference type="EMBL" id="MRX75939.1"/>
    </source>
</evidence>
<dbReference type="EMBL" id="WKKH01000008">
    <property type="protein sequence ID" value="MRX75939.1"/>
    <property type="molecule type" value="Genomic_DNA"/>
</dbReference>
<evidence type="ECO:0000256" key="1">
    <source>
        <dbReference type="SAM" id="Phobius"/>
    </source>
</evidence>
<evidence type="ECO:0000313" key="3">
    <source>
        <dbReference type="Proteomes" id="UP000487757"/>
    </source>
</evidence>
<protein>
    <submittedName>
        <fullName evidence="2">Uncharacterized protein</fullName>
    </submittedName>
</protein>
<proteinExistence type="predicted"/>
<dbReference type="RefSeq" id="WP_154280169.1">
    <property type="nucleotide sequence ID" value="NZ_JBHUJQ010000001.1"/>
</dbReference>
<keyword evidence="1" id="KW-0472">Membrane</keyword>
<dbReference type="OrthoDB" id="760531at2"/>
<reference evidence="2 3" key="1">
    <citation type="submission" date="2019-11" db="EMBL/GenBank/DDBJ databases">
        <title>Pedobacter petrophilus genome.</title>
        <authorList>
            <person name="Feldbauer M.J."/>
            <person name="Newman J.D."/>
        </authorList>
    </citation>
    <scope>NUCLEOTIDE SEQUENCE [LARGE SCALE GENOMIC DNA]</scope>
    <source>
        <strain evidence="2 3">LMG 29686</strain>
    </source>
</reference>
<name>A0A7K0FY97_9SPHI</name>
<organism evidence="2 3">
    <name type="scientific">Pedobacter petrophilus</name>
    <dbReference type="NCBI Taxonomy" id="1908241"/>
    <lineage>
        <taxon>Bacteria</taxon>
        <taxon>Pseudomonadati</taxon>
        <taxon>Bacteroidota</taxon>
        <taxon>Sphingobacteriia</taxon>
        <taxon>Sphingobacteriales</taxon>
        <taxon>Sphingobacteriaceae</taxon>
        <taxon>Pedobacter</taxon>
    </lineage>
</organism>
<feature type="transmembrane region" description="Helical" evidence="1">
    <location>
        <begin position="211"/>
        <end position="229"/>
    </location>
</feature>
<feature type="transmembrane region" description="Helical" evidence="1">
    <location>
        <begin position="181"/>
        <end position="199"/>
    </location>
</feature>